<dbReference type="AlphaFoldDB" id="A0A7J7J0V9"/>
<evidence type="ECO:0000256" key="2">
    <source>
        <dbReference type="ARBA" id="ARBA00010047"/>
    </source>
</evidence>
<comment type="subcellular location">
    <subcellularLocation>
        <location evidence="1">Secreted</location>
    </subcellularLocation>
</comment>
<evidence type="ECO:0000256" key="5">
    <source>
        <dbReference type="ARBA" id="ARBA00022729"/>
    </source>
</evidence>
<evidence type="ECO:0000256" key="7">
    <source>
        <dbReference type="SAM" id="SignalP"/>
    </source>
</evidence>
<evidence type="ECO:0000259" key="8">
    <source>
        <dbReference type="Pfam" id="PF04668"/>
    </source>
</evidence>
<keyword evidence="6" id="KW-0325">Glycoprotein</keyword>
<protein>
    <submittedName>
        <fullName evidence="10">TWSG1</fullName>
    </submittedName>
</protein>
<evidence type="ECO:0000256" key="1">
    <source>
        <dbReference type="ARBA" id="ARBA00004613"/>
    </source>
</evidence>
<dbReference type="Pfam" id="PF23782">
    <property type="entry name" value="Tsg_N"/>
    <property type="match status" value="1"/>
</dbReference>
<dbReference type="EMBL" id="VXIV02003211">
    <property type="protein sequence ID" value="KAF6019810.1"/>
    <property type="molecule type" value="Genomic_DNA"/>
</dbReference>
<dbReference type="Pfam" id="PF04668">
    <property type="entry name" value="Tsg"/>
    <property type="match status" value="1"/>
</dbReference>
<keyword evidence="4" id="KW-0964">Secreted</keyword>
<keyword evidence="11" id="KW-1185">Reference proteome</keyword>
<evidence type="ECO:0000259" key="9">
    <source>
        <dbReference type="Pfam" id="PF23782"/>
    </source>
</evidence>
<dbReference type="PANTHER" id="PTHR12312">
    <property type="entry name" value="TWISTED GASTRULATION PROTEIN HOMOLOG 1-A-RELATED"/>
    <property type="match status" value="1"/>
</dbReference>
<evidence type="ECO:0000256" key="4">
    <source>
        <dbReference type="ARBA" id="ARBA00022525"/>
    </source>
</evidence>
<feature type="domain" description="Tsg C-terminal" evidence="8">
    <location>
        <begin position="93"/>
        <end position="198"/>
    </location>
</feature>
<accession>A0A7J7J0V9</accession>
<reference evidence="10" key="1">
    <citation type="submission" date="2020-06" db="EMBL/GenBank/DDBJ databases">
        <title>Draft genome of Bugula neritina, a colonial animal packing powerful symbionts and potential medicines.</title>
        <authorList>
            <person name="Rayko M."/>
        </authorList>
    </citation>
    <scope>NUCLEOTIDE SEQUENCE [LARGE SCALE GENOMIC DNA]</scope>
    <source>
        <strain evidence="10">Kwan_BN1</strain>
    </source>
</reference>
<feature type="domain" description="Tsg N-terminal" evidence="9">
    <location>
        <begin position="26"/>
        <end position="86"/>
    </location>
</feature>
<proteinExistence type="inferred from homology"/>
<feature type="signal peptide" evidence="7">
    <location>
        <begin position="1"/>
        <end position="26"/>
    </location>
</feature>
<dbReference type="InterPro" id="IPR057726">
    <property type="entry name" value="Tsg_C"/>
</dbReference>
<sequence length="230" mass="24459">MVSFTLPKVCISLACLLIISLSLSTACNDVVCGPIVTKCQLLKSCNCDVPEGKSTEDCPCCATCAACLQDKYPVCCSCVGMCEPPEIVQGAVNSSSVEDLRDPIPGLFAALTTAGDATNDMWSVVTYPAYESLLHHKNFGVSVDEENNMVSFSWDAEVLSTVKMENCSVAYVKDCLQLSKCKETCRSMGAARFRWFHSKVSHWGATGALSLPGATGALLGATAGALSSRW</sequence>
<dbReference type="Proteomes" id="UP000593567">
    <property type="component" value="Unassembled WGS sequence"/>
</dbReference>
<keyword evidence="3" id="KW-0217">Developmental protein</keyword>
<feature type="chain" id="PRO_5029533602" evidence="7">
    <location>
        <begin position="27"/>
        <end position="230"/>
    </location>
</feature>
<organism evidence="10 11">
    <name type="scientific">Bugula neritina</name>
    <name type="common">Brown bryozoan</name>
    <name type="synonym">Sertularia neritina</name>
    <dbReference type="NCBI Taxonomy" id="10212"/>
    <lineage>
        <taxon>Eukaryota</taxon>
        <taxon>Metazoa</taxon>
        <taxon>Spiralia</taxon>
        <taxon>Lophotrochozoa</taxon>
        <taxon>Bryozoa</taxon>
        <taxon>Gymnolaemata</taxon>
        <taxon>Cheilostomatida</taxon>
        <taxon>Flustrina</taxon>
        <taxon>Buguloidea</taxon>
        <taxon>Bugulidae</taxon>
        <taxon>Bugula</taxon>
    </lineage>
</organism>
<dbReference type="InterPro" id="IPR057635">
    <property type="entry name" value="Tsg_N"/>
</dbReference>
<dbReference type="GO" id="GO:0030510">
    <property type="term" value="P:regulation of BMP signaling pathway"/>
    <property type="evidence" value="ECO:0007669"/>
    <property type="project" value="TreeGrafter"/>
</dbReference>
<gene>
    <name evidence="10" type="ORF">EB796_021900</name>
</gene>
<dbReference type="InterPro" id="IPR006761">
    <property type="entry name" value="Tsg"/>
</dbReference>
<keyword evidence="5 7" id="KW-0732">Signal</keyword>
<name>A0A7J7J0V9_BUGNE</name>
<evidence type="ECO:0000313" key="11">
    <source>
        <dbReference type="Proteomes" id="UP000593567"/>
    </source>
</evidence>
<comment type="similarity">
    <text evidence="2">Belongs to the twisted gastrulation protein family.</text>
</comment>
<dbReference type="GO" id="GO:0005615">
    <property type="term" value="C:extracellular space"/>
    <property type="evidence" value="ECO:0007669"/>
    <property type="project" value="TreeGrafter"/>
</dbReference>
<comment type="caution">
    <text evidence="10">The sequence shown here is derived from an EMBL/GenBank/DDBJ whole genome shotgun (WGS) entry which is preliminary data.</text>
</comment>
<dbReference type="OrthoDB" id="10037323at2759"/>
<dbReference type="PANTHER" id="PTHR12312:SF16">
    <property type="entry name" value="TWISTED GASTRULATION PROTEIN HOMOLOG 1-A-RELATED"/>
    <property type="match status" value="1"/>
</dbReference>
<evidence type="ECO:0000256" key="3">
    <source>
        <dbReference type="ARBA" id="ARBA00022473"/>
    </source>
</evidence>
<evidence type="ECO:0000313" key="10">
    <source>
        <dbReference type="EMBL" id="KAF6019810.1"/>
    </source>
</evidence>
<evidence type="ECO:0000256" key="6">
    <source>
        <dbReference type="ARBA" id="ARBA00023180"/>
    </source>
</evidence>